<sequence length="286" mass="31598">MKKILLLCLSSLMLLSFRGIAAPANVNFASERGLLFHLVFDGRPLLRTQASQVHIDRLTPGFHWAEFRIPTAYGGAVNYRTRLYLDPGVETSFVLLARSGYPPVLRKVAAVPIRSRGVYSPGTPGYPGGYNPDYGPDPNGSGSNNGDYNDGGYSGPANPIPGPNGPDPNYPTYPPVPEPAPYPNGNSSYRVMSAADVDGLVQFLKNKSFDDNKLPVIKQALGESLIQSANLARLMRTLSFESNRLDLAKYGYGRVVDRQNFYRVYDAFDYSMSSRELQEYISRQRN</sequence>
<feature type="compositionally biased region" description="Pro residues" evidence="1">
    <location>
        <begin position="158"/>
        <end position="182"/>
    </location>
</feature>
<reference evidence="5" key="1">
    <citation type="journal article" date="2019" name="Int. J. Syst. Evol. Microbiol.">
        <title>The Global Catalogue of Microorganisms (GCM) 10K type strain sequencing project: providing services to taxonomists for standard genome sequencing and annotation.</title>
        <authorList>
            <consortium name="The Broad Institute Genomics Platform"/>
            <consortium name="The Broad Institute Genome Sequencing Center for Infectious Disease"/>
            <person name="Wu L."/>
            <person name="Ma J."/>
        </authorList>
    </citation>
    <scope>NUCLEOTIDE SEQUENCE [LARGE SCALE GENOMIC DNA]</scope>
    <source>
        <strain evidence="5">CGMCC 1.15197</strain>
    </source>
</reference>
<keyword evidence="5" id="KW-1185">Reference proteome</keyword>
<organism evidence="4 5">
    <name type="scientific">Hymenobacter cavernae</name>
    <dbReference type="NCBI Taxonomy" id="2044852"/>
    <lineage>
        <taxon>Bacteria</taxon>
        <taxon>Pseudomonadati</taxon>
        <taxon>Bacteroidota</taxon>
        <taxon>Cytophagia</taxon>
        <taxon>Cytophagales</taxon>
        <taxon>Hymenobacteraceae</taxon>
        <taxon>Hymenobacter</taxon>
    </lineage>
</organism>
<evidence type="ECO:0000313" key="4">
    <source>
        <dbReference type="EMBL" id="GGF02409.1"/>
    </source>
</evidence>
<dbReference type="RefSeq" id="WP_188812015.1">
    <property type="nucleotide sequence ID" value="NZ_BMHT01000002.1"/>
</dbReference>
<evidence type="ECO:0000313" key="5">
    <source>
        <dbReference type="Proteomes" id="UP000632273"/>
    </source>
</evidence>
<accession>A0ABQ1TT39</accession>
<feature type="compositionally biased region" description="Low complexity" evidence="1">
    <location>
        <begin position="129"/>
        <end position="157"/>
    </location>
</feature>
<feature type="domain" description="DUF4476" evidence="3">
    <location>
        <begin position="191"/>
        <end position="281"/>
    </location>
</feature>
<proteinExistence type="predicted"/>
<protein>
    <recommendedName>
        <fullName evidence="3">DUF4476 domain-containing protein</fullName>
    </recommendedName>
</protein>
<feature type="chain" id="PRO_5045361200" description="DUF4476 domain-containing protein" evidence="2">
    <location>
        <begin position="22"/>
        <end position="286"/>
    </location>
</feature>
<gene>
    <name evidence="4" type="ORF">GCM10011383_11590</name>
</gene>
<evidence type="ECO:0000256" key="1">
    <source>
        <dbReference type="SAM" id="MobiDB-lite"/>
    </source>
</evidence>
<feature type="signal peptide" evidence="2">
    <location>
        <begin position="1"/>
        <end position="21"/>
    </location>
</feature>
<dbReference type="Proteomes" id="UP000632273">
    <property type="component" value="Unassembled WGS sequence"/>
</dbReference>
<evidence type="ECO:0000259" key="3">
    <source>
        <dbReference type="Pfam" id="PF14771"/>
    </source>
</evidence>
<dbReference type="Pfam" id="PF14771">
    <property type="entry name" value="DUF4476"/>
    <property type="match status" value="1"/>
</dbReference>
<keyword evidence="2" id="KW-0732">Signal</keyword>
<name>A0ABQ1TT39_9BACT</name>
<feature type="region of interest" description="Disordered" evidence="1">
    <location>
        <begin position="121"/>
        <end position="184"/>
    </location>
</feature>
<dbReference type="EMBL" id="BMHT01000002">
    <property type="protein sequence ID" value="GGF02409.1"/>
    <property type="molecule type" value="Genomic_DNA"/>
</dbReference>
<evidence type="ECO:0000256" key="2">
    <source>
        <dbReference type="SAM" id="SignalP"/>
    </source>
</evidence>
<dbReference type="InterPro" id="IPR028011">
    <property type="entry name" value="DUF4476"/>
</dbReference>
<comment type="caution">
    <text evidence="4">The sequence shown here is derived from an EMBL/GenBank/DDBJ whole genome shotgun (WGS) entry which is preliminary data.</text>
</comment>